<dbReference type="KEGG" id="gms:SOIL9_60150"/>
<keyword evidence="2" id="KW-1185">Reference proteome</keyword>
<dbReference type="EMBL" id="LR593886">
    <property type="protein sequence ID" value="VTR91699.1"/>
    <property type="molecule type" value="Genomic_DNA"/>
</dbReference>
<evidence type="ECO:0000313" key="2">
    <source>
        <dbReference type="Proteomes" id="UP000464178"/>
    </source>
</evidence>
<protein>
    <submittedName>
        <fullName evidence="1">Uncharacterized protein</fullName>
    </submittedName>
</protein>
<organism evidence="1 2">
    <name type="scientific">Gemmata massiliana</name>
    <dbReference type="NCBI Taxonomy" id="1210884"/>
    <lineage>
        <taxon>Bacteria</taxon>
        <taxon>Pseudomonadati</taxon>
        <taxon>Planctomycetota</taxon>
        <taxon>Planctomycetia</taxon>
        <taxon>Gemmatales</taxon>
        <taxon>Gemmataceae</taxon>
        <taxon>Gemmata</taxon>
    </lineage>
</organism>
<proteinExistence type="predicted"/>
<reference evidence="1 2" key="1">
    <citation type="submission" date="2019-05" db="EMBL/GenBank/DDBJ databases">
        <authorList>
            <consortium name="Science for Life Laboratories"/>
        </authorList>
    </citation>
    <scope>NUCLEOTIDE SEQUENCE [LARGE SCALE GENOMIC DNA]</scope>
    <source>
        <strain evidence="1">Soil9</strain>
    </source>
</reference>
<evidence type="ECO:0000313" key="1">
    <source>
        <dbReference type="EMBL" id="VTR91699.1"/>
    </source>
</evidence>
<dbReference type="AlphaFoldDB" id="A0A6P2CRZ3"/>
<name>A0A6P2CRZ3_9BACT</name>
<accession>A0A6P2CRZ3</accession>
<sequence length="53" mass="6040">MRELLTGATDTYRVEHQIVRLGGLTTHESAPDIERFNEATDMFRQPPGRVARV</sequence>
<gene>
    <name evidence="1" type="ORF">SOIL9_60150</name>
</gene>
<dbReference type="Proteomes" id="UP000464178">
    <property type="component" value="Chromosome"/>
</dbReference>